<protein>
    <submittedName>
        <fullName evidence="1">Uncharacterized protein</fullName>
    </submittedName>
</protein>
<name>A0ABS5J5L1_9BACT</name>
<dbReference type="EMBL" id="JAGTXB010000014">
    <property type="protein sequence ID" value="MBS0030464.1"/>
    <property type="molecule type" value="Genomic_DNA"/>
</dbReference>
<evidence type="ECO:0000313" key="1">
    <source>
        <dbReference type="EMBL" id="MBS0030464.1"/>
    </source>
</evidence>
<sequence>MKIIFTLLCASFFLLFLSHCRKGGSTMRGYFWTRKNNGPYYLYINDTLKGTLPYQEQPPKCGDPDLDQKTRFVLLTSSTHYIEVRDQQGKTLLLEKYELEKNEHHFSLSVSMKTPNGRNQHVISGNCSVEEIGF</sequence>
<dbReference type="RefSeq" id="WP_211975602.1">
    <property type="nucleotide sequence ID" value="NZ_CBFHAM010000077.1"/>
</dbReference>
<dbReference type="Proteomes" id="UP000676386">
    <property type="component" value="Unassembled WGS sequence"/>
</dbReference>
<reference evidence="1 2" key="1">
    <citation type="submission" date="2021-04" db="EMBL/GenBank/DDBJ databases">
        <title>Chitinophaga sp. nov., isolated from the rhizosphere soil.</title>
        <authorList>
            <person name="He S."/>
        </authorList>
    </citation>
    <scope>NUCLEOTIDE SEQUENCE [LARGE SCALE GENOMIC DNA]</scope>
    <source>
        <strain evidence="1 2">2R12</strain>
    </source>
</reference>
<gene>
    <name evidence="1" type="ORF">KE626_24265</name>
</gene>
<comment type="caution">
    <text evidence="1">The sequence shown here is derived from an EMBL/GenBank/DDBJ whole genome shotgun (WGS) entry which is preliminary data.</text>
</comment>
<proteinExistence type="predicted"/>
<evidence type="ECO:0000313" key="2">
    <source>
        <dbReference type="Proteomes" id="UP000676386"/>
    </source>
</evidence>
<organism evidence="1 2">
    <name type="scientific">Chitinophaga hostae</name>
    <dbReference type="NCBI Taxonomy" id="2831022"/>
    <lineage>
        <taxon>Bacteria</taxon>
        <taxon>Pseudomonadati</taxon>
        <taxon>Bacteroidota</taxon>
        <taxon>Chitinophagia</taxon>
        <taxon>Chitinophagales</taxon>
        <taxon>Chitinophagaceae</taxon>
        <taxon>Chitinophaga</taxon>
    </lineage>
</organism>
<keyword evidence="2" id="KW-1185">Reference proteome</keyword>
<accession>A0ABS5J5L1</accession>